<dbReference type="CDD" id="cd00761">
    <property type="entry name" value="Glyco_tranf_GTA_type"/>
    <property type="match status" value="1"/>
</dbReference>
<dbReference type="PANTHER" id="PTHR22916:SF51">
    <property type="entry name" value="GLYCOSYLTRANSFERASE EPSH-RELATED"/>
    <property type="match status" value="1"/>
</dbReference>
<evidence type="ECO:0000313" key="4">
    <source>
        <dbReference type="EMBL" id="MEF2114310.1"/>
    </source>
</evidence>
<keyword evidence="1 4" id="KW-0328">Glycosyltransferase</keyword>
<dbReference type="PANTHER" id="PTHR22916">
    <property type="entry name" value="GLYCOSYLTRANSFERASE"/>
    <property type="match status" value="1"/>
</dbReference>
<keyword evidence="2 4" id="KW-0808">Transferase</keyword>
<comment type="caution">
    <text evidence="4">The sequence shown here is derived from an EMBL/GenBank/DDBJ whole genome shotgun (WGS) entry which is preliminary data.</text>
</comment>
<dbReference type="Proteomes" id="UP001498469">
    <property type="component" value="Unassembled WGS sequence"/>
</dbReference>
<gene>
    <name evidence="4" type="ORF">SJI18_18600</name>
</gene>
<dbReference type="InterPro" id="IPR001173">
    <property type="entry name" value="Glyco_trans_2-like"/>
</dbReference>
<evidence type="ECO:0000256" key="1">
    <source>
        <dbReference type="ARBA" id="ARBA00022676"/>
    </source>
</evidence>
<keyword evidence="5" id="KW-1185">Reference proteome</keyword>
<dbReference type="Pfam" id="PF00535">
    <property type="entry name" value="Glycos_transf_2"/>
    <property type="match status" value="1"/>
</dbReference>
<name>A0ABU7USC6_9CLOT</name>
<evidence type="ECO:0000259" key="3">
    <source>
        <dbReference type="Pfam" id="PF00535"/>
    </source>
</evidence>
<sequence length="329" mass="39084">MKISVIVPVYNSEKYIKKCIESIINQSYRDIEIVFINDGSTDGSLNIIQKYKKLDNRIKVINQSNSGVSAARNNGIKNSIGDYITFVDSDDYIDSKMIDKCAESLKNTDLLISGFTYEFKDKNEDKTYESSFICNSKEFVQNYFMESFEKLLLYGPYNKLYKRTIINKYDIKFDEDYSICEDAMFVFDYLLKCEKISGITENFYYYVQHDQSLISKYNSNAFDATWKLYNKIIKFLNANNSEIKNINIVNYSYEHRFLGCMDSVYRKSNLTIREKYSILKIYTLEDRFQKLLIKCKEKSIKHWLIKFLLEKKKIYLFHLLCLLKYRNTK</sequence>
<dbReference type="GO" id="GO:0016757">
    <property type="term" value="F:glycosyltransferase activity"/>
    <property type="evidence" value="ECO:0007669"/>
    <property type="project" value="UniProtKB-KW"/>
</dbReference>
<organism evidence="4 5">
    <name type="scientific">Clostridium frigoriphilum</name>
    <dbReference type="NCBI Taxonomy" id="443253"/>
    <lineage>
        <taxon>Bacteria</taxon>
        <taxon>Bacillati</taxon>
        <taxon>Bacillota</taxon>
        <taxon>Clostridia</taxon>
        <taxon>Eubacteriales</taxon>
        <taxon>Clostridiaceae</taxon>
        <taxon>Clostridium</taxon>
    </lineage>
</organism>
<feature type="domain" description="Glycosyltransferase 2-like" evidence="3">
    <location>
        <begin position="4"/>
        <end position="169"/>
    </location>
</feature>
<reference evidence="4 5" key="1">
    <citation type="submission" date="2023-11" db="EMBL/GenBank/DDBJ databases">
        <title>Draft genome sequence of a psychrophilic Clostridium strain from permafrost water brine.</title>
        <authorList>
            <person name="Shcherbakova V.A."/>
            <person name="Trubitsyn V.E."/>
            <person name="Zakharyuk A.G."/>
        </authorList>
    </citation>
    <scope>NUCLEOTIDE SEQUENCE [LARGE SCALE GENOMIC DNA]</scope>
    <source>
        <strain evidence="4 5">14F</strain>
    </source>
</reference>
<accession>A0ABU7USC6</accession>
<proteinExistence type="predicted"/>
<evidence type="ECO:0000256" key="2">
    <source>
        <dbReference type="ARBA" id="ARBA00022679"/>
    </source>
</evidence>
<evidence type="ECO:0000313" key="5">
    <source>
        <dbReference type="Proteomes" id="UP001498469"/>
    </source>
</evidence>
<dbReference type="EC" id="2.4.-.-" evidence="4"/>
<protein>
    <submittedName>
        <fullName evidence="4">Glycosyltransferase family 2 protein</fullName>
        <ecNumber evidence="4">2.4.-.-</ecNumber>
    </submittedName>
</protein>
<dbReference type="RefSeq" id="WP_216253785.1">
    <property type="nucleotide sequence ID" value="NZ_JAZHFS010000021.1"/>
</dbReference>
<dbReference type="EMBL" id="JAZHFS010000021">
    <property type="protein sequence ID" value="MEF2114310.1"/>
    <property type="molecule type" value="Genomic_DNA"/>
</dbReference>